<keyword evidence="1" id="KW-0472">Membrane</keyword>
<dbReference type="InterPro" id="IPR029787">
    <property type="entry name" value="Nucleotide_cyclase"/>
</dbReference>
<dbReference type="Pfam" id="PF00990">
    <property type="entry name" value="GGDEF"/>
    <property type="match status" value="1"/>
</dbReference>
<dbReference type="InterPro" id="IPR043128">
    <property type="entry name" value="Rev_trsase/Diguanyl_cyclase"/>
</dbReference>
<dbReference type="PANTHER" id="PTHR44757">
    <property type="entry name" value="DIGUANYLATE CYCLASE DGCP"/>
    <property type="match status" value="1"/>
</dbReference>
<evidence type="ECO:0000256" key="1">
    <source>
        <dbReference type="SAM" id="Phobius"/>
    </source>
</evidence>
<feature type="transmembrane region" description="Helical" evidence="1">
    <location>
        <begin position="174"/>
        <end position="195"/>
    </location>
</feature>
<dbReference type="InterPro" id="IPR000160">
    <property type="entry name" value="GGDEF_dom"/>
</dbReference>
<dbReference type="Proteomes" id="UP000192656">
    <property type="component" value="Unassembled WGS sequence"/>
</dbReference>
<evidence type="ECO:0000313" key="5">
    <source>
        <dbReference type="Proteomes" id="UP000192656"/>
    </source>
</evidence>
<dbReference type="EMBL" id="FWXR01000010">
    <property type="protein sequence ID" value="SMC84307.1"/>
    <property type="molecule type" value="Genomic_DNA"/>
</dbReference>
<sequence length="812" mass="90008">MSITLRLIIGGIVFAVIAGAFGTFSLYNQSHALSLAMGIHDDAVVPLDRLTVAQSRVERLRDRLEMSFASRESGQRPVLSDQEKTLFTQGIQDIKSELVDVFDSDLSEKAIFVISGLRYPLSRLSASEGNLSQHAVLTQLGELSGSLSEASQIVRNDLQTYRNSADTQIKGSMWLSLIGLGSIILALLAFAYFMARAVAGPLRYVTSVARTVATPQHCDPIVPRGPKEIATMLMAIAQMQSRCASLAETMSHRTTALSGQLAEQQDQLSAALNNMTQALCMLDGDKKLLVCNEVFKYYFGEHALGTSARVFLRDPRLTSPLPRNETSVILMETERGEIMEVKRRGMTGRGLLITFEDITERQKIAEKLEHVAGHDGLTDLPNRHSFAADVDELLARRRDDFVLLVLDIRNFKSINDTFGHPIGDALLVQSGERLMREVGPKATVARLGGDEFGVVAPGIRLPEVAEEFAQSIVAAFAEPFDIEGRRINAGLSVGLIHVRPSEIEAGTNADILLQNCDLALYQAKEAPRSGFRMFQPAMRERLRDRREMELDLKVALENDQLELFYQPFVDAGRNTVSGFEALLRWRHPVKGMISPAVFVPLAEETGLIEQIGTWCLQTACRQAAEWPSGMTISVNLSPVQFRSPTLLSDIDSALAQSGIEPKRLQIEVTESLFLDESDNILAILQAFRKRGLTISMDDFGTGYSSLGYLSRFPFDKIKIDQSFVRDLSRPENIAIVRSVISLSRALKMNVMAEGIETHEQMQILYDEGCREMQGYFFSKPRPGAELAQMTAEIGQRWSTDLKLTRSAQREAA</sequence>
<feature type="domain" description="EAL" evidence="2">
    <location>
        <begin position="545"/>
        <end position="794"/>
    </location>
</feature>
<dbReference type="SUPFAM" id="SSF55073">
    <property type="entry name" value="Nucleotide cyclase"/>
    <property type="match status" value="1"/>
</dbReference>
<dbReference type="Gene3D" id="3.20.20.450">
    <property type="entry name" value="EAL domain"/>
    <property type="match status" value="1"/>
</dbReference>
<evidence type="ECO:0000313" key="4">
    <source>
        <dbReference type="EMBL" id="SMC84307.1"/>
    </source>
</evidence>
<evidence type="ECO:0000259" key="2">
    <source>
        <dbReference type="PROSITE" id="PS50883"/>
    </source>
</evidence>
<accession>A0A1W2CGC0</accession>
<name>A0A1W2CGC0_9HYPH</name>
<dbReference type="SMART" id="SM00267">
    <property type="entry name" value="GGDEF"/>
    <property type="match status" value="1"/>
</dbReference>
<dbReference type="PANTHER" id="PTHR44757:SF2">
    <property type="entry name" value="BIOFILM ARCHITECTURE MAINTENANCE PROTEIN MBAA"/>
    <property type="match status" value="1"/>
</dbReference>
<protein>
    <submittedName>
        <fullName evidence="4">Diguanylate cyclase (GGDEF) domain-containing protein</fullName>
    </submittedName>
</protein>
<dbReference type="OrthoDB" id="9814202at2"/>
<dbReference type="NCBIfam" id="TIGR00254">
    <property type="entry name" value="GGDEF"/>
    <property type="match status" value="1"/>
</dbReference>
<feature type="transmembrane region" description="Helical" evidence="1">
    <location>
        <begin position="6"/>
        <end position="27"/>
    </location>
</feature>
<dbReference type="InterPro" id="IPR035919">
    <property type="entry name" value="EAL_sf"/>
</dbReference>
<dbReference type="InterPro" id="IPR052155">
    <property type="entry name" value="Biofilm_reg_signaling"/>
</dbReference>
<organism evidence="4 5">
    <name type="scientific">Fulvimarina manganoxydans</name>
    <dbReference type="NCBI Taxonomy" id="937218"/>
    <lineage>
        <taxon>Bacteria</taxon>
        <taxon>Pseudomonadati</taxon>
        <taxon>Pseudomonadota</taxon>
        <taxon>Alphaproteobacteria</taxon>
        <taxon>Hyphomicrobiales</taxon>
        <taxon>Aurantimonadaceae</taxon>
        <taxon>Fulvimarina</taxon>
    </lineage>
</organism>
<dbReference type="Gene3D" id="3.30.70.270">
    <property type="match status" value="1"/>
</dbReference>
<keyword evidence="1" id="KW-0812">Transmembrane</keyword>
<dbReference type="PROSITE" id="PS50883">
    <property type="entry name" value="EAL"/>
    <property type="match status" value="1"/>
</dbReference>
<dbReference type="Gene3D" id="3.30.450.20">
    <property type="entry name" value="PAS domain"/>
    <property type="match status" value="1"/>
</dbReference>
<dbReference type="RefSeq" id="WP_084410316.1">
    <property type="nucleotide sequence ID" value="NZ_FWXR01000010.1"/>
</dbReference>
<proteinExistence type="predicted"/>
<keyword evidence="1" id="KW-1133">Transmembrane helix</keyword>
<dbReference type="Gene3D" id="6.10.340.10">
    <property type="match status" value="1"/>
</dbReference>
<dbReference type="InterPro" id="IPR001633">
    <property type="entry name" value="EAL_dom"/>
</dbReference>
<dbReference type="PROSITE" id="PS50887">
    <property type="entry name" value="GGDEF"/>
    <property type="match status" value="1"/>
</dbReference>
<dbReference type="SUPFAM" id="SSF141868">
    <property type="entry name" value="EAL domain-like"/>
    <property type="match status" value="1"/>
</dbReference>
<feature type="domain" description="GGDEF" evidence="3">
    <location>
        <begin position="399"/>
        <end position="536"/>
    </location>
</feature>
<dbReference type="SMART" id="SM00052">
    <property type="entry name" value="EAL"/>
    <property type="match status" value="1"/>
</dbReference>
<dbReference type="CDD" id="cd01948">
    <property type="entry name" value="EAL"/>
    <property type="match status" value="1"/>
</dbReference>
<keyword evidence="5" id="KW-1185">Reference proteome</keyword>
<dbReference type="CDD" id="cd01949">
    <property type="entry name" value="GGDEF"/>
    <property type="match status" value="1"/>
</dbReference>
<gene>
    <name evidence="4" type="ORF">SAMN06297251_11022</name>
</gene>
<evidence type="ECO:0000259" key="3">
    <source>
        <dbReference type="PROSITE" id="PS50887"/>
    </source>
</evidence>
<reference evidence="4 5" key="1">
    <citation type="submission" date="2017-04" db="EMBL/GenBank/DDBJ databases">
        <authorList>
            <person name="Afonso C.L."/>
            <person name="Miller P.J."/>
            <person name="Scott M.A."/>
            <person name="Spackman E."/>
            <person name="Goraichik I."/>
            <person name="Dimitrov K.M."/>
            <person name="Suarez D.L."/>
            <person name="Swayne D.E."/>
        </authorList>
    </citation>
    <scope>NUCLEOTIDE SEQUENCE [LARGE SCALE GENOMIC DNA]</scope>
    <source>
        <strain evidence="4 5">CGMCC 1.10972</strain>
    </source>
</reference>
<dbReference type="Pfam" id="PF00563">
    <property type="entry name" value="EAL"/>
    <property type="match status" value="1"/>
</dbReference>
<dbReference type="AlphaFoldDB" id="A0A1W2CGC0"/>
<dbReference type="STRING" id="937218.SAMN06297251_11022"/>